<dbReference type="PANTHER" id="PTHR43008">
    <property type="entry name" value="BENZIL REDUCTASE"/>
    <property type="match status" value="1"/>
</dbReference>
<evidence type="ECO:0000313" key="4">
    <source>
        <dbReference type="EMBL" id="EME41137.1"/>
    </source>
</evidence>
<dbReference type="Pfam" id="PF00106">
    <property type="entry name" value="adh_short"/>
    <property type="match status" value="1"/>
</dbReference>
<proteinExistence type="inferred from homology"/>
<comment type="pathway">
    <text evidence="1">Mycotoxin biosynthesis.</text>
</comment>
<sequence length="248" mass="26252">MAANKILTLITGANTGLGYHAASQLAASGKYHVLLGSRDLTKAKTAIQSMAEDKASPTDTSNLEAIQIDVSSDDSIAAAASQVEKKYGSLDILMLNAGISRATGESPSTREQYRQQFDTNVFGNAVVIDTFLPLLRKSTKEGGKRIAFTGSSIASHAKSIEQKNLAYARIYRTSKSAMQMMMASYAAELEGEGFVVAASCPGYCGTNLNEFRGTKDAKDGAKVLVDVATAPGEKVHGRLVDCDGVVAW</sequence>
<dbReference type="HOGENOM" id="CLU_010194_9_0_1"/>
<evidence type="ECO:0000256" key="2">
    <source>
        <dbReference type="ARBA" id="ARBA00006484"/>
    </source>
</evidence>
<dbReference type="SUPFAM" id="SSF51735">
    <property type="entry name" value="NAD(P)-binding Rossmann-fold domains"/>
    <property type="match status" value="1"/>
</dbReference>
<accession>N1PFJ5</accession>
<dbReference type="eggNOG" id="KOG1611">
    <property type="taxonomic scope" value="Eukaryota"/>
</dbReference>
<dbReference type="PANTHER" id="PTHR43008:SF8">
    <property type="entry name" value="BENZIL REDUCTASE ((S)-BENZOIN FORMING) IRC24"/>
    <property type="match status" value="1"/>
</dbReference>
<dbReference type="Gene3D" id="3.40.50.720">
    <property type="entry name" value="NAD(P)-binding Rossmann-like Domain"/>
    <property type="match status" value="1"/>
</dbReference>
<keyword evidence="5" id="KW-1185">Reference proteome</keyword>
<dbReference type="AlphaFoldDB" id="N1PFJ5"/>
<reference evidence="4 5" key="2">
    <citation type="journal article" date="2012" name="PLoS Pathog.">
        <title>Diverse lifestyles and strategies of plant pathogenesis encoded in the genomes of eighteen Dothideomycetes fungi.</title>
        <authorList>
            <person name="Ohm R.A."/>
            <person name="Feau N."/>
            <person name="Henrissat B."/>
            <person name="Schoch C.L."/>
            <person name="Horwitz B.A."/>
            <person name="Barry K.W."/>
            <person name="Condon B.J."/>
            <person name="Copeland A.C."/>
            <person name="Dhillon B."/>
            <person name="Glaser F."/>
            <person name="Hesse C.N."/>
            <person name="Kosti I."/>
            <person name="LaButti K."/>
            <person name="Lindquist E.A."/>
            <person name="Lucas S."/>
            <person name="Salamov A.A."/>
            <person name="Bradshaw R.E."/>
            <person name="Ciuffetti L."/>
            <person name="Hamelin R.C."/>
            <person name="Kema G.H.J."/>
            <person name="Lawrence C."/>
            <person name="Scott J.A."/>
            <person name="Spatafora J.W."/>
            <person name="Turgeon B.G."/>
            <person name="de Wit P.J.G.M."/>
            <person name="Zhong S."/>
            <person name="Goodwin S.B."/>
            <person name="Grigoriev I.V."/>
        </authorList>
    </citation>
    <scope>NUCLEOTIDE SEQUENCE [LARGE SCALE GENOMIC DNA]</scope>
    <source>
        <strain evidence="5">NZE10 / CBS 128990</strain>
    </source>
</reference>
<evidence type="ECO:0000256" key="3">
    <source>
        <dbReference type="ARBA" id="ARBA00023002"/>
    </source>
</evidence>
<name>N1PFJ5_DOTSN</name>
<gene>
    <name evidence="4" type="ORF">DOTSEDRAFT_73541</name>
</gene>
<dbReference type="OMA" id="VADEQWS"/>
<keyword evidence="3" id="KW-0560">Oxidoreductase</keyword>
<reference evidence="5" key="1">
    <citation type="journal article" date="2012" name="PLoS Genet.">
        <title>The genomes of the fungal plant pathogens Cladosporium fulvum and Dothistroma septosporum reveal adaptation to different hosts and lifestyles but also signatures of common ancestry.</title>
        <authorList>
            <person name="de Wit P.J.G.M."/>
            <person name="van der Burgt A."/>
            <person name="Oekmen B."/>
            <person name="Stergiopoulos I."/>
            <person name="Abd-Elsalam K.A."/>
            <person name="Aerts A.L."/>
            <person name="Bahkali A.H."/>
            <person name="Beenen H.G."/>
            <person name="Chettri P."/>
            <person name="Cox M.P."/>
            <person name="Datema E."/>
            <person name="de Vries R.P."/>
            <person name="Dhillon B."/>
            <person name="Ganley A.R."/>
            <person name="Griffiths S.A."/>
            <person name="Guo Y."/>
            <person name="Hamelin R.C."/>
            <person name="Henrissat B."/>
            <person name="Kabir M.S."/>
            <person name="Jashni M.K."/>
            <person name="Kema G."/>
            <person name="Klaubauf S."/>
            <person name="Lapidus A."/>
            <person name="Levasseur A."/>
            <person name="Lindquist E."/>
            <person name="Mehrabi R."/>
            <person name="Ohm R.A."/>
            <person name="Owen T.J."/>
            <person name="Salamov A."/>
            <person name="Schwelm A."/>
            <person name="Schijlen E."/>
            <person name="Sun H."/>
            <person name="van den Burg H.A."/>
            <person name="van Ham R.C.H.J."/>
            <person name="Zhang S."/>
            <person name="Goodwin S.B."/>
            <person name="Grigoriev I.V."/>
            <person name="Collemare J."/>
            <person name="Bradshaw R.E."/>
        </authorList>
    </citation>
    <scope>NUCLEOTIDE SEQUENCE [LARGE SCALE GENOMIC DNA]</scope>
    <source>
        <strain evidence="5">NZE10 / CBS 128990</strain>
    </source>
</reference>
<dbReference type="OrthoDB" id="191139at2759"/>
<dbReference type="InterPro" id="IPR036291">
    <property type="entry name" value="NAD(P)-bd_dom_sf"/>
</dbReference>
<protein>
    <recommendedName>
        <fullName evidence="6">NAD(P)-binding protein</fullName>
    </recommendedName>
</protein>
<evidence type="ECO:0000313" key="5">
    <source>
        <dbReference type="Proteomes" id="UP000016933"/>
    </source>
</evidence>
<evidence type="ECO:0008006" key="6">
    <source>
        <dbReference type="Google" id="ProtNLM"/>
    </source>
</evidence>
<organism evidence="4 5">
    <name type="scientific">Dothistroma septosporum (strain NZE10 / CBS 128990)</name>
    <name type="common">Red band needle blight fungus</name>
    <name type="synonym">Mycosphaerella pini</name>
    <dbReference type="NCBI Taxonomy" id="675120"/>
    <lineage>
        <taxon>Eukaryota</taxon>
        <taxon>Fungi</taxon>
        <taxon>Dikarya</taxon>
        <taxon>Ascomycota</taxon>
        <taxon>Pezizomycotina</taxon>
        <taxon>Dothideomycetes</taxon>
        <taxon>Dothideomycetidae</taxon>
        <taxon>Mycosphaerellales</taxon>
        <taxon>Mycosphaerellaceae</taxon>
        <taxon>Dothistroma</taxon>
    </lineage>
</organism>
<dbReference type="GO" id="GO:0016616">
    <property type="term" value="F:oxidoreductase activity, acting on the CH-OH group of donors, NAD or NADP as acceptor"/>
    <property type="evidence" value="ECO:0007669"/>
    <property type="project" value="UniProtKB-ARBA"/>
</dbReference>
<dbReference type="GO" id="GO:0050664">
    <property type="term" value="F:oxidoreductase activity, acting on NAD(P)H, oxygen as acceptor"/>
    <property type="evidence" value="ECO:0007669"/>
    <property type="project" value="TreeGrafter"/>
</dbReference>
<dbReference type="EMBL" id="KB446542">
    <property type="protein sequence ID" value="EME41137.1"/>
    <property type="molecule type" value="Genomic_DNA"/>
</dbReference>
<dbReference type="InterPro" id="IPR002347">
    <property type="entry name" value="SDR_fam"/>
</dbReference>
<comment type="similarity">
    <text evidence="2">Belongs to the short-chain dehydrogenases/reductases (SDR) family.</text>
</comment>
<evidence type="ECO:0000256" key="1">
    <source>
        <dbReference type="ARBA" id="ARBA00004685"/>
    </source>
</evidence>
<dbReference type="PRINTS" id="PR00081">
    <property type="entry name" value="GDHRDH"/>
</dbReference>
<dbReference type="Proteomes" id="UP000016933">
    <property type="component" value="Unassembled WGS sequence"/>
</dbReference>